<gene>
    <name evidence="3" type="ordered locus">Hlac_2041</name>
</gene>
<dbReference type="KEGG" id="hla:Hlac_2041"/>
<dbReference type="Pfam" id="PF26456">
    <property type="entry name" value="DUF8135"/>
    <property type="match status" value="1"/>
</dbReference>
<feature type="region of interest" description="Disordered" evidence="1">
    <location>
        <begin position="1"/>
        <end position="81"/>
    </location>
</feature>
<dbReference type="InterPro" id="IPR058448">
    <property type="entry name" value="DUF8135"/>
</dbReference>
<reference evidence="3 4" key="1">
    <citation type="journal article" date="2016" name="Stand. Genomic Sci.">
        <title>Complete genome sequence of the Antarctic Halorubrum lacusprofundi type strain ACAM 34.</title>
        <authorList>
            <person name="Anderson I.J."/>
            <person name="DasSarma P."/>
            <person name="Lucas S."/>
            <person name="Copeland A."/>
            <person name="Lapidus A."/>
            <person name="Del Rio T.G."/>
            <person name="Tice H."/>
            <person name="Dalin E."/>
            <person name="Bruce D.C."/>
            <person name="Goodwin L."/>
            <person name="Pitluck S."/>
            <person name="Sims D."/>
            <person name="Brettin T.S."/>
            <person name="Detter J.C."/>
            <person name="Han C.S."/>
            <person name="Larimer F."/>
            <person name="Hauser L."/>
            <person name="Land M."/>
            <person name="Ivanova N."/>
            <person name="Richardson P."/>
            <person name="Cavicchioli R."/>
            <person name="DasSarma S."/>
            <person name="Woese C.R."/>
            <person name="Kyrpides N.C."/>
        </authorList>
    </citation>
    <scope>NUCLEOTIDE SEQUENCE [LARGE SCALE GENOMIC DNA]</scope>
    <source>
        <strain evidence="4">ATCC 49239 / DSM 5036 / JCM 8891 / ACAM 34</strain>
    </source>
</reference>
<dbReference type="AlphaFoldDB" id="B9LQJ8"/>
<organism evidence="3 4">
    <name type="scientific">Halorubrum lacusprofundi (strain ATCC 49239 / DSM 5036 / JCM 8891 / ACAM 34)</name>
    <dbReference type="NCBI Taxonomy" id="416348"/>
    <lineage>
        <taxon>Archaea</taxon>
        <taxon>Methanobacteriati</taxon>
        <taxon>Methanobacteriota</taxon>
        <taxon>Stenosarchaea group</taxon>
        <taxon>Halobacteria</taxon>
        <taxon>Halobacteriales</taxon>
        <taxon>Haloferacaceae</taxon>
        <taxon>Halorubrum</taxon>
    </lineage>
</organism>
<evidence type="ECO:0000313" key="3">
    <source>
        <dbReference type="EMBL" id="ACM57619.1"/>
    </source>
</evidence>
<keyword evidence="4" id="KW-1185">Reference proteome</keyword>
<dbReference type="GeneID" id="7402060"/>
<dbReference type="HOGENOM" id="CLU_113590_1_0_2"/>
<proteinExistence type="predicted"/>
<name>B9LQJ8_HALLT</name>
<evidence type="ECO:0000256" key="1">
    <source>
        <dbReference type="SAM" id="MobiDB-lite"/>
    </source>
</evidence>
<evidence type="ECO:0000313" key="4">
    <source>
        <dbReference type="Proteomes" id="UP000000740"/>
    </source>
</evidence>
<accession>B9LQJ8</accession>
<dbReference type="Proteomes" id="UP000000740">
    <property type="component" value="Chromosome 1"/>
</dbReference>
<feature type="region of interest" description="Disordered" evidence="1">
    <location>
        <begin position="105"/>
        <end position="135"/>
    </location>
</feature>
<feature type="compositionally biased region" description="Acidic residues" evidence="1">
    <location>
        <begin position="1"/>
        <end position="49"/>
    </location>
</feature>
<dbReference type="eggNOG" id="arCOG07556">
    <property type="taxonomic scope" value="Archaea"/>
</dbReference>
<protein>
    <recommendedName>
        <fullName evidence="2">DUF8135 domain-containing protein</fullName>
    </recommendedName>
</protein>
<dbReference type="EMBL" id="CP001365">
    <property type="protein sequence ID" value="ACM57619.1"/>
    <property type="molecule type" value="Genomic_DNA"/>
</dbReference>
<feature type="compositionally biased region" description="Gly residues" evidence="1">
    <location>
        <begin position="108"/>
        <end position="117"/>
    </location>
</feature>
<dbReference type="RefSeq" id="WP_015910744.1">
    <property type="nucleotide sequence ID" value="NC_012029.1"/>
</dbReference>
<feature type="compositionally biased region" description="Low complexity" evidence="1">
    <location>
        <begin position="52"/>
        <end position="63"/>
    </location>
</feature>
<evidence type="ECO:0000259" key="2">
    <source>
        <dbReference type="Pfam" id="PF26456"/>
    </source>
</evidence>
<feature type="domain" description="DUF8135" evidence="2">
    <location>
        <begin position="147"/>
        <end position="196"/>
    </location>
</feature>
<sequence>MTEDEADAVEDQTDTVEDEADVLFDDESVDDTDVVDDIDDPFAQLDEDAPDSRSAADASRAGANDPFDELGPATGETDAALDEAFERMDVGDLTEEDIWKSLDEDAEGGFGSVGEFGGAVSETNTTGSDPGGRVGAGERFADAGVERVISKRTYCQQCPHFSAPPAVACGHEGTTIVESVGFDEFRVRNCPMVDDDDPTFDATRGE</sequence>